<reference evidence="2 3" key="1">
    <citation type="submission" date="2020-10" db="EMBL/GenBank/DDBJ databases">
        <authorList>
            <person name="Peeters C."/>
        </authorList>
    </citation>
    <scope>NUCLEOTIDE SEQUENCE [LARGE SCALE GENOMIC DNA]</scope>
    <source>
        <strain evidence="2 3">LMG 28140</strain>
    </source>
</reference>
<evidence type="ECO:0000256" key="1">
    <source>
        <dbReference type="SAM" id="Phobius"/>
    </source>
</evidence>
<dbReference type="Proteomes" id="UP000598032">
    <property type="component" value="Unassembled WGS sequence"/>
</dbReference>
<comment type="caution">
    <text evidence="2">The sequence shown here is derived from an EMBL/GenBank/DDBJ whole genome shotgun (WGS) entry which is preliminary data.</text>
</comment>
<gene>
    <name evidence="2" type="ORF">LMG28140_06099</name>
</gene>
<keyword evidence="1" id="KW-0472">Membrane</keyword>
<keyword evidence="1" id="KW-1133">Transmembrane helix</keyword>
<feature type="transmembrane region" description="Helical" evidence="1">
    <location>
        <begin position="140"/>
        <end position="167"/>
    </location>
</feature>
<name>A0ABM8P604_9BURK</name>
<evidence type="ECO:0008006" key="4">
    <source>
        <dbReference type="Google" id="ProtNLM"/>
    </source>
</evidence>
<dbReference type="EMBL" id="CAJHCP010000017">
    <property type="protein sequence ID" value="CAD6557204.1"/>
    <property type="molecule type" value="Genomic_DNA"/>
</dbReference>
<proteinExistence type="predicted"/>
<keyword evidence="3" id="KW-1185">Reference proteome</keyword>
<sequence>MLVLLLVLLNFPKGAPTVLFCRCAGLFRALSGATRSGFWALRAAFGGRAGSRLAVYRGFCTSCWMRCLPCWGGVWRCFEQVGSVREGSSLMGGVSDGKVVEGVGGEWGWGRGFLPVPGGLGALLGCWPFRAFLLGLSRGGFFACLCLVGLGVCFGRWPFLAFTVVYWCCPCAGRHSLSLPPQRK</sequence>
<organism evidence="2 3">
    <name type="scientific">Paraburkholderia metrosideri</name>
    <dbReference type="NCBI Taxonomy" id="580937"/>
    <lineage>
        <taxon>Bacteria</taxon>
        <taxon>Pseudomonadati</taxon>
        <taxon>Pseudomonadota</taxon>
        <taxon>Betaproteobacteria</taxon>
        <taxon>Burkholderiales</taxon>
        <taxon>Burkholderiaceae</taxon>
        <taxon>Paraburkholderia</taxon>
    </lineage>
</organism>
<keyword evidence="1" id="KW-0812">Transmembrane</keyword>
<accession>A0ABM8P604</accession>
<evidence type="ECO:0000313" key="2">
    <source>
        <dbReference type="EMBL" id="CAD6557204.1"/>
    </source>
</evidence>
<protein>
    <recommendedName>
        <fullName evidence="4">Secreted protein</fullName>
    </recommendedName>
</protein>
<evidence type="ECO:0000313" key="3">
    <source>
        <dbReference type="Proteomes" id="UP000598032"/>
    </source>
</evidence>